<dbReference type="EMBL" id="VWNE01000016">
    <property type="protein sequence ID" value="KAA8482588.1"/>
    <property type="molecule type" value="Genomic_DNA"/>
</dbReference>
<dbReference type="OrthoDB" id="799923at2"/>
<feature type="signal peptide" evidence="1">
    <location>
        <begin position="1"/>
        <end position="23"/>
    </location>
</feature>
<reference evidence="2 3" key="1">
    <citation type="submission" date="2019-09" db="EMBL/GenBank/DDBJ databases">
        <title>Pararcticibacter amylolyticus gen. nov., sp. nov., isolated from a rottenly hemp rope, and reclassification of Pedobacter tournemirensis as Pararcticibacter tournemirensis comb. nov.</title>
        <authorList>
            <person name="Cai Y."/>
        </authorList>
    </citation>
    <scope>NUCLEOTIDE SEQUENCE [LARGE SCALE GENOMIC DNA]</scope>
    <source>
        <strain evidence="2 3">TF5-37.2-LB10</strain>
    </source>
</reference>
<evidence type="ECO:0000313" key="3">
    <source>
        <dbReference type="Proteomes" id="UP000322918"/>
    </source>
</evidence>
<protein>
    <recommendedName>
        <fullName evidence="4">Periplasmic heavy metal sensor</fullName>
    </recommendedName>
</protein>
<sequence>MKAFLIFTTFFIGYFTSFHSANAQTGPDSVRMKQRMLSSTEQKHIRVNYYKGILKVDSIKADQVNKVQSDFKASVKALASDKTLGDDTRRAGIQSLIAERNRKLGAILSPEQMEKIIPSTERQAAKGIKKD</sequence>
<proteinExistence type="predicted"/>
<name>A0A5M9HBF7_9SPHI</name>
<comment type="caution">
    <text evidence="2">The sequence shown here is derived from an EMBL/GenBank/DDBJ whole genome shotgun (WGS) entry which is preliminary data.</text>
</comment>
<evidence type="ECO:0008006" key="4">
    <source>
        <dbReference type="Google" id="ProtNLM"/>
    </source>
</evidence>
<keyword evidence="1" id="KW-0732">Signal</keyword>
<evidence type="ECO:0000256" key="1">
    <source>
        <dbReference type="SAM" id="SignalP"/>
    </source>
</evidence>
<dbReference type="RefSeq" id="WP_141816388.1">
    <property type="nucleotide sequence ID" value="NZ_VFPL01000001.1"/>
</dbReference>
<feature type="chain" id="PRO_5024376030" description="Periplasmic heavy metal sensor" evidence="1">
    <location>
        <begin position="24"/>
        <end position="131"/>
    </location>
</feature>
<dbReference type="Proteomes" id="UP000322918">
    <property type="component" value="Unassembled WGS sequence"/>
</dbReference>
<keyword evidence="3" id="KW-1185">Reference proteome</keyword>
<organism evidence="2 3">
    <name type="scientific">Arcticibacter tournemirensis</name>
    <dbReference type="NCBI Taxonomy" id="699437"/>
    <lineage>
        <taxon>Bacteria</taxon>
        <taxon>Pseudomonadati</taxon>
        <taxon>Bacteroidota</taxon>
        <taxon>Sphingobacteriia</taxon>
        <taxon>Sphingobacteriales</taxon>
        <taxon>Sphingobacteriaceae</taxon>
        <taxon>Arcticibacter</taxon>
    </lineage>
</organism>
<gene>
    <name evidence="2" type="ORF">F1649_11465</name>
</gene>
<evidence type="ECO:0000313" key="2">
    <source>
        <dbReference type="EMBL" id="KAA8482588.1"/>
    </source>
</evidence>
<dbReference type="AlphaFoldDB" id="A0A5M9HBF7"/>
<accession>A0A5M9HBF7</accession>